<proteinExistence type="predicted"/>
<reference evidence="3 4" key="1">
    <citation type="submission" date="2018-01" db="EMBL/GenBank/DDBJ databases">
        <title>The whole genome sequencing and assembly of Paenibacillus chitinolyticus KCCM 41400 strain.</title>
        <authorList>
            <person name="Kim J.-Y."/>
            <person name="Park M.-K."/>
            <person name="Lee Y.-J."/>
            <person name="Yi H."/>
            <person name="Bahn Y.-S."/>
            <person name="Kim J.F."/>
            <person name="Lee D.-W."/>
        </authorList>
    </citation>
    <scope>NUCLEOTIDE SEQUENCE [LARGE SCALE GENOMIC DNA]</scope>
    <source>
        <strain evidence="3 4">KCCM 41400</strain>
    </source>
</reference>
<feature type="region of interest" description="Disordered" evidence="1">
    <location>
        <begin position="118"/>
        <end position="138"/>
    </location>
</feature>
<keyword evidence="3" id="KW-0969">Cilium</keyword>
<evidence type="ECO:0000313" key="2">
    <source>
        <dbReference type="EMBL" id="MCY9596058.1"/>
    </source>
</evidence>
<dbReference type="OrthoDB" id="1739831at2"/>
<evidence type="ECO:0000313" key="4">
    <source>
        <dbReference type="Proteomes" id="UP000288943"/>
    </source>
</evidence>
<evidence type="ECO:0000313" key="5">
    <source>
        <dbReference type="Proteomes" id="UP001527202"/>
    </source>
</evidence>
<keyword evidence="3" id="KW-0966">Cell projection</keyword>
<dbReference type="Proteomes" id="UP000288943">
    <property type="component" value="Chromosome"/>
</dbReference>
<dbReference type="Proteomes" id="UP001527202">
    <property type="component" value="Unassembled WGS sequence"/>
</dbReference>
<organism evidence="3 4">
    <name type="scientific">Paenibacillus chitinolyticus</name>
    <dbReference type="NCBI Taxonomy" id="79263"/>
    <lineage>
        <taxon>Bacteria</taxon>
        <taxon>Bacillati</taxon>
        <taxon>Bacillota</taxon>
        <taxon>Bacilli</taxon>
        <taxon>Bacillales</taxon>
        <taxon>Paenibacillaceae</taxon>
        <taxon>Paenibacillus</taxon>
    </lineage>
</organism>
<dbReference type="EMBL" id="JAMDMJ010000010">
    <property type="protein sequence ID" value="MCY9596058.1"/>
    <property type="molecule type" value="Genomic_DNA"/>
</dbReference>
<evidence type="ECO:0000313" key="3">
    <source>
        <dbReference type="EMBL" id="QAV16650.1"/>
    </source>
</evidence>
<sequence>MSMNVQNCPRCGKLFVKGFAETCPACVKDIEAQYVACADYLRQNRKCDLQELHEETEVPMRQIIRFIREGRISIADSPNLTYPCEVCGNPIREHTMCDSCRQRLVRDVNQMMDEGKNNANAEKDAHHFRITDRLKDRH</sequence>
<dbReference type="EMBL" id="CP026520">
    <property type="protein sequence ID" value="QAV16650.1"/>
    <property type="molecule type" value="Genomic_DNA"/>
</dbReference>
<protein>
    <submittedName>
        <fullName evidence="3">Flagellar protein</fullName>
    </submittedName>
</protein>
<reference evidence="2 5" key="2">
    <citation type="submission" date="2022-05" db="EMBL/GenBank/DDBJ databases">
        <title>Genome Sequencing of Bee-Associated Microbes.</title>
        <authorList>
            <person name="Dunlap C."/>
        </authorList>
    </citation>
    <scope>NUCLEOTIDE SEQUENCE [LARGE SCALE GENOMIC DNA]</scope>
    <source>
        <strain evidence="2 5">NRRL B-23120</strain>
    </source>
</reference>
<keyword evidence="5" id="KW-1185">Reference proteome</keyword>
<dbReference type="RefSeq" id="WP_042233809.1">
    <property type="nucleotide sequence ID" value="NZ_BQWH01000025.1"/>
</dbReference>
<dbReference type="GeneID" id="95373712"/>
<keyword evidence="3" id="KW-0282">Flagellum</keyword>
<name>A0A410WQQ5_9BACL</name>
<dbReference type="KEGG" id="pchi:PC41400_02645"/>
<gene>
    <name evidence="2" type="ORF">M5X16_09750</name>
    <name evidence="3" type="ORF">PC41400_02645</name>
</gene>
<evidence type="ECO:0000256" key="1">
    <source>
        <dbReference type="SAM" id="MobiDB-lite"/>
    </source>
</evidence>
<dbReference type="AlphaFoldDB" id="A0A410WQQ5"/>
<accession>A0A410WQQ5</accession>